<protein>
    <submittedName>
        <fullName evidence="3">Unannotated protein</fullName>
    </submittedName>
</protein>
<dbReference type="EMBL" id="CAEZWR010000102">
    <property type="protein sequence ID" value="CAB4668031.1"/>
    <property type="molecule type" value="Genomic_DNA"/>
</dbReference>
<organism evidence="3">
    <name type="scientific">freshwater metagenome</name>
    <dbReference type="NCBI Taxonomy" id="449393"/>
    <lineage>
        <taxon>unclassified sequences</taxon>
        <taxon>metagenomes</taxon>
        <taxon>ecological metagenomes</taxon>
    </lineage>
</organism>
<evidence type="ECO:0000256" key="1">
    <source>
        <dbReference type="ARBA" id="ARBA00022801"/>
    </source>
</evidence>
<reference evidence="3" key="1">
    <citation type="submission" date="2020-05" db="EMBL/GenBank/DDBJ databases">
        <authorList>
            <person name="Chiriac C."/>
            <person name="Salcher M."/>
            <person name="Ghai R."/>
            <person name="Kavagutti S V."/>
        </authorList>
    </citation>
    <scope>NUCLEOTIDE SEQUENCE</scope>
</reference>
<dbReference type="Gene3D" id="3.30.420.40">
    <property type="match status" value="1"/>
</dbReference>
<evidence type="ECO:0000259" key="2">
    <source>
        <dbReference type="Pfam" id="PF02541"/>
    </source>
</evidence>
<dbReference type="SUPFAM" id="SSF53067">
    <property type="entry name" value="Actin-like ATPase domain"/>
    <property type="match status" value="2"/>
</dbReference>
<name>A0A6J6M201_9ZZZZ</name>
<accession>A0A6J6M201</accession>
<dbReference type="GO" id="GO:0016462">
    <property type="term" value="F:pyrophosphatase activity"/>
    <property type="evidence" value="ECO:0007669"/>
    <property type="project" value="TreeGrafter"/>
</dbReference>
<dbReference type="Gene3D" id="3.30.420.150">
    <property type="entry name" value="Exopolyphosphatase. Domain 2"/>
    <property type="match status" value="1"/>
</dbReference>
<feature type="domain" description="Ppx/GppA phosphatase N-terminal" evidence="2">
    <location>
        <begin position="41"/>
        <end position="317"/>
    </location>
</feature>
<dbReference type="InterPro" id="IPR050273">
    <property type="entry name" value="GppA/Ppx_hydrolase"/>
</dbReference>
<dbReference type="FunFam" id="3.30.420.150:FF:000006">
    <property type="entry name" value="Ppx/GppA family phosphatase"/>
    <property type="match status" value="1"/>
</dbReference>
<dbReference type="InterPro" id="IPR043129">
    <property type="entry name" value="ATPase_NBD"/>
</dbReference>
<sequence length="320" mass="34417">MLTPGFRYREHVRMGVLDIGSNTVHLLLVDAHYGAAPIPASKLKIPLRLAEHLTPEGNVDDVAVETLIQFIRKAQDLAEDLGVTELMAFATSAIRDAGNGVNVLNRLVEETGLQVEVLSGEDEARMTFLAVRRWFGWSAGRLLVLDIGGGSLELASGVDEEPDVAVSLPLGAGRLTRGYLRNDPPNAQELRELRKYVRASIASVSGKVRRGGEPRIAVASSKTFRQLARIAGAPASSEGPFVERTLTLEAVQKLVKDLAVMPAQDRALLPGVSEGRAEQLLAGAIVAEGAMELLGIDELAICPWALREGVILHRMDSLPS</sequence>
<dbReference type="PANTHER" id="PTHR30005:SF0">
    <property type="entry name" value="RETROGRADE REGULATION PROTEIN 2"/>
    <property type="match status" value="1"/>
</dbReference>
<dbReference type="InterPro" id="IPR003695">
    <property type="entry name" value="Ppx_GppA_N"/>
</dbReference>
<dbReference type="PANTHER" id="PTHR30005">
    <property type="entry name" value="EXOPOLYPHOSPHATASE"/>
    <property type="match status" value="1"/>
</dbReference>
<keyword evidence="1" id="KW-0378">Hydrolase</keyword>
<evidence type="ECO:0000313" key="3">
    <source>
        <dbReference type="EMBL" id="CAB4668031.1"/>
    </source>
</evidence>
<dbReference type="EMBL" id="CAFBMO010000061">
    <property type="protein sequence ID" value="CAB4913516.1"/>
    <property type="molecule type" value="Genomic_DNA"/>
</dbReference>
<gene>
    <name evidence="3" type="ORF">UFOPK2282_00922</name>
    <name evidence="4" type="ORF">UFOPK3576_01284</name>
</gene>
<dbReference type="AlphaFoldDB" id="A0A6J6M201"/>
<proteinExistence type="predicted"/>
<dbReference type="CDD" id="cd24056">
    <property type="entry name" value="ASKHA_NBD_MtPPX1-like"/>
    <property type="match status" value="1"/>
</dbReference>
<dbReference type="Pfam" id="PF02541">
    <property type="entry name" value="Ppx-GppA"/>
    <property type="match status" value="1"/>
</dbReference>
<evidence type="ECO:0000313" key="4">
    <source>
        <dbReference type="EMBL" id="CAB4913516.1"/>
    </source>
</evidence>